<reference evidence="3 4" key="1">
    <citation type="submission" date="2014-06" db="EMBL/GenBank/DDBJ databases">
        <title>Whole Genome Sequences of Three Symbiotic Endozoicomonas Bacteria.</title>
        <authorList>
            <person name="Neave M.J."/>
            <person name="Apprill A."/>
            <person name="Voolstra C.R."/>
        </authorList>
    </citation>
    <scope>NUCLEOTIDE SEQUENCE [LARGE SCALE GENOMIC DNA]</scope>
    <source>
        <strain evidence="3 4">LMG 24815</strain>
    </source>
</reference>
<name>A0A081NBG0_9GAMM</name>
<keyword evidence="2" id="KW-0732">Signal</keyword>
<dbReference type="AlphaFoldDB" id="A0A081NBG0"/>
<dbReference type="RefSeq" id="WP_034873056.1">
    <property type="nucleotide sequence ID" value="NZ_JOKG01000001.1"/>
</dbReference>
<dbReference type="Proteomes" id="UP000028006">
    <property type="component" value="Unassembled WGS sequence"/>
</dbReference>
<accession>A0A081NBG0</accession>
<feature type="region of interest" description="Disordered" evidence="1">
    <location>
        <begin position="283"/>
        <end position="308"/>
    </location>
</feature>
<evidence type="ECO:0000313" key="4">
    <source>
        <dbReference type="Proteomes" id="UP000028006"/>
    </source>
</evidence>
<feature type="compositionally biased region" description="Polar residues" evidence="1">
    <location>
        <begin position="413"/>
        <end position="424"/>
    </location>
</feature>
<keyword evidence="4" id="KW-1185">Reference proteome</keyword>
<gene>
    <name evidence="3" type="ORF">GZ77_04400</name>
</gene>
<sequence length="438" mass="48320">MDKPKVLPILAAFLLFFINTASGEDLEGWLNGYHIFTVSEDDNQIHITSKYSGQKTVVTGEKTSETSEGNDTVSQEESKIEDQPLPNQGCPSTSNDDDNTVFRLFQEKKHLAITPVPEHEDWMIVESRHGTENPVLFHVDDSQGSPQNPYYTPEPPAEGSSFFSRLIVALKDRNNDRIEAKAIQEILRHPVFAGQLDSMFTQGRVTSTSLRAFRIGSYVHSGLGYMAKCKLFGNCLASYKGLTFVTFEIRIKLDKHGNYKLLRITLAIPNASDSLALGAPEYGKKRDDQYKKDDDDDKGGKPSPNGIRGYLANLPFVNLFTGNNAQQSQDGGKGNTGTSDDGKGGKQENSATTHVFKLHNWLVEQSTNGTNYLSEEESWLSIKSQADFNKEVTLKLNANSLKGTIPAAKSGIEASTQPASGQSYQPLNQQPNQQVLGY</sequence>
<protein>
    <submittedName>
        <fullName evidence="3">Uncharacterized protein</fullName>
    </submittedName>
</protein>
<feature type="signal peptide" evidence="2">
    <location>
        <begin position="1"/>
        <end position="23"/>
    </location>
</feature>
<evidence type="ECO:0000256" key="1">
    <source>
        <dbReference type="SAM" id="MobiDB-lite"/>
    </source>
</evidence>
<evidence type="ECO:0000313" key="3">
    <source>
        <dbReference type="EMBL" id="KEQ15783.1"/>
    </source>
</evidence>
<proteinExistence type="predicted"/>
<comment type="caution">
    <text evidence="3">The sequence shown here is derived from an EMBL/GenBank/DDBJ whole genome shotgun (WGS) entry which is preliminary data.</text>
</comment>
<feature type="chain" id="PRO_5001760663" evidence="2">
    <location>
        <begin position="24"/>
        <end position="438"/>
    </location>
</feature>
<feature type="compositionally biased region" description="Low complexity" evidence="1">
    <location>
        <begin position="425"/>
        <end position="438"/>
    </location>
</feature>
<dbReference type="EMBL" id="JOKG01000001">
    <property type="protein sequence ID" value="KEQ15783.1"/>
    <property type="molecule type" value="Genomic_DNA"/>
</dbReference>
<feature type="compositionally biased region" description="Polar residues" evidence="1">
    <location>
        <begin position="85"/>
        <end position="94"/>
    </location>
</feature>
<evidence type="ECO:0000256" key="2">
    <source>
        <dbReference type="SAM" id="SignalP"/>
    </source>
</evidence>
<feature type="region of interest" description="Disordered" evidence="1">
    <location>
        <begin position="55"/>
        <end position="95"/>
    </location>
</feature>
<feature type="region of interest" description="Disordered" evidence="1">
    <location>
        <begin position="412"/>
        <end position="438"/>
    </location>
</feature>
<feature type="region of interest" description="Disordered" evidence="1">
    <location>
        <begin position="323"/>
        <end position="349"/>
    </location>
</feature>
<organism evidence="3 4">
    <name type="scientific">Endozoicomonas montiporae</name>
    <dbReference type="NCBI Taxonomy" id="1027273"/>
    <lineage>
        <taxon>Bacteria</taxon>
        <taxon>Pseudomonadati</taxon>
        <taxon>Pseudomonadota</taxon>
        <taxon>Gammaproteobacteria</taxon>
        <taxon>Oceanospirillales</taxon>
        <taxon>Endozoicomonadaceae</taxon>
        <taxon>Endozoicomonas</taxon>
    </lineage>
</organism>
<feature type="compositionally biased region" description="Polar residues" evidence="1">
    <location>
        <begin position="66"/>
        <end position="75"/>
    </location>
</feature>
<feature type="compositionally biased region" description="Basic and acidic residues" evidence="1">
    <location>
        <begin position="283"/>
        <end position="293"/>
    </location>
</feature>